<evidence type="ECO:0000256" key="4">
    <source>
        <dbReference type="ARBA" id="ARBA00022801"/>
    </source>
</evidence>
<accession>A0A450SFW5</accession>
<organism evidence="7">
    <name type="scientific">Candidatus Kentrum sp. DK</name>
    <dbReference type="NCBI Taxonomy" id="2126562"/>
    <lineage>
        <taxon>Bacteria</taxon>
        <taxon>Pseudomonadati</taxon>
        <taxon>Pseudomonadota</taxon>
        <taxon>Gammaproteobacteria</taxon>
        <taxon>Candidatus Kentrum</taxon>
    </lineage>
</organism>
<comment type="catalytic activity">
    <reaction evidence="5">
        <text>6-carboxyhexanoyl-[ACP] methyl ester + H2O = 6-carboxyhexanoyl-[ACP] + methanol + H(+)</text>
        <dbReference type="Rhea" id="RHEA:42700"/>
        <dbReference type="Rhea" id="RHEA-COMP:9955"/>
        <dbReference type="Rhea" id="RHEA-COMP:10186"/>
        <dbReference type="ChEBI" id="CHEBI:15377"/>
        <dbReference type="ChEBI" id="CHEBI:15378"/>
        <dbReference type="ChEBI" id="CHEBI:17790"/>
        <dbReference type="ChEBI" id="CHEBI:78846"/>
        <dbReference type="ChEBI" id="CHEBI:82735"/>
        <dbReference type="EC" id="3.1.1.85"/>
    </reaction>
</comment>
<dbReference type="HAMAP" id="MF_01260">
    <property type="entry name" value="Carboxylester"/>
    <property type="match status" value="1"/>
</dbReference>
<dbReference type="PRINTS" id="PR00111">
    <property type="entry name" value="ABHYDROLASE"/>
</dbReference>
<dbReference type="Gene3D" id="3.40.50.1820">
    <property type="entry name" value="alpha/beta hydrolase"/>
    <property type="match status" value="1"/>
</dbReference>
<evidence type="ECO:0000259" key="6">
    <source>
        <dbReference type="Pfam" id="PF00561"/>
    </source>
</evidence>
<comment type="function">
    <text evidence="5">The physiological role of BioH is to remove the methyl group introduced by BioC when the pimeloyl moiety is complete. It allows to synthesize pimeloyl-ACP via the fatty acid synthetic pathway through the hydrolysis of the ester bonds of pimeloyl-ACP esters.</text>
</comment>
<name>A0A450SFW5_9GAMM</name>
<comment type="subunit">
    <text evidence="5">Monomer.</text>
</comment>
<keyword evidence="3 5" id="KW-0093">Biotin biosynthesis</keyword>
<dbReference type="PANTHER" id="PTHR43194">
    <property type="entry name" value="HYDROLASE ALPHA/BETA FOLD FAMILY"/>
    <property type="match status" value="1"/>
</dbReference>
<gene>
    <name evidence="5" type="primary">bioH</name>
    <name evidence="7" type="ORF">BECKDK2373B_GA0170837_103433</name>
</gene>
<evidence type="ECO:0000256" key="5">
    <source>
        <dbReference type="HAMAP-Rule" id="MF_01260"/>
    </source>
</evidence>
<comment type="subcellular location">
    <subcellularLocation>
        <location evidence="5">Cytoplasm</location>
    </subcellularLocation>
</comment>
<dbReference type="SUPFAM" id="SSF53474">
    <property type="entry name" value="alpha/beta-Hydrolases"/>
    <property type="match status" value="1"/>
</dbReference>
<feature type="binding site" evidence="5">
    <location>
        <position position="20"/>
    </location>
    <ligand>
        <name>substrate</name>
    </ligand>
</feature>
<evidence type="ECO:0000256" key="3">
    <source>
        <dbReference type="ARBA" id="ARBA00022756"/>
    </source>
</evidence>
<dbReference type="PANTHER" id="PTHR43194:SF5">
    <property type="entry name" value="PIMELOYL-[ACYL-CARRIER PROTEIN] METHYL ESTER ESTERASE"/>
    <property type="match status" value="1"/>
</dbReference>
<sequence>MNVSDIIFTPPPHLVAIHGWGFHGAVWEDTGRQLRALGYGFTAVNLPGFGACPTLEGEYTLSALADSVLQALPPGKDASLPVLLGWSLGGLTALEMIRRYPERFRALVMVAAAPRFTKADDWPHGVDPAVLEGFSQTLTEDYRSALTRFLLLQAGRTDSGRATVKKLKPLLFRHGIPDGKALEQGLALLRETDHREVLGSVRHPVLFVLGARDNLLSCAAAQDLRALCPHARAAVIPGSAHAPFISHPAEFMAVLTEFLGEVFPKL</sequence>
<keyword evidence="4 5" id="KW-0378">Hydrolase</keyword>
<protein>
    <recommendedName>
        <fullName evidence="5">Pimeloyl-[acyl-carrier protein] methyl ester esterase</fullName>
        <ecNumber evidence="5">3.1.1.85</ecNumber>
    </recommendedName>
    <alternativeName>
        <fullName evidence="5">Biotin synthesis protein BioH</fullName>
    </alternativeName>
    <alternativeName>
        <fullName evidence="5">Carboxylesterase BioH</fullName>
    </alternativeName>
</protein>
<feature type="domain" description="AB hydrolase-1" evidence="6">
    <location>
        <begin position="12"/>
        <end position="248"/>
    </location>
</feature>
<feature type="binding site" evidence="5">
    <location>
        <begin position="149"/>
        <end position="153"/>
    </location>
    <ligand>
        <name>substrate</name>
    </ligand>
</feature>
<dbReference type="InterPro" id="IPR010076">
    <property type="entry name" value="BioH"/>
</dbReference>
<evidence type="ECO:0000256" key="1">
    <source>
        <dbReference type="ARBA" id="ARBA00022487"/>
    </source>
</evidence>
<reference evidence="7" key="1">
    <citation type="submission" date="2019-02" db="EMBL/GenBank/DDBJ databases">
        <authorList>
            <person name="Gruber-Vodicka R. H."/>
            <person name="Seah K. B. B."/>
        </authorList>
    </citation>
    <scope>NUCLEOTIDE SEQUENCE</scope>
    <source>
        <strain evidence="7">BECK_DK47</strain>
    </source>
</reference>
<evidence type="ECO:0000256" key="2">
    <source>
        <dbReference type="ARBA" id="ARBA00022490"/>
    </source>
</evidence>
<dbReference type="GO" id="GO:0005737">
    <property type="term" value="C:cytoplasm"/>
    <property type="evidence" value="ECO:0007669"/>
    <property type="project" value="UniProtKB-SubCell"/>
</dbReference>
<feature type="binding site" evidence="5">
    <location>
        <position position="241"/>
    </location>
    <ligand>
        <name>substrate</name>
    </ligand>
</feature>
<dbReference type="InterPro" id="IPR029058">
    <property type="entry name" value="AB_hydrolase_fold"/>
</dbReference>
<dbReference type="AlphaFoldDB" id="A0A450SFW5"/>
<keyword evidence="1 5" id="KW-0719">Serine esterase</keyword>
<dbReference type="InterPro" id="IPR000073">
    <property type="entry name" value="AB_hydrolase_1"/>
</dbReference>
<feature type="active site" evidence="5">
    <location>
        <position position="213"/>
    </location>
</feature>
<dbReference type="EC" id="3.1.1.85" evidence="5"/>
<feature type="active site" description="Nucleophile" evidence="5">
    <location>
        <position position="87"/>
    </location>
</feature>
<evidence type="ECO:0000313" key="7">
    <source>
        <dbReference type="EMBL" id="VFJ51812.1"/>
    </source>
</evidence>
<dbReference type="GO" id="GO:0009102">
    <property type="term" value="P:biotin biosynthetic process"/>
    <property type="evidence" value="ECO:0007669"/>
    <property type="project" value="UniProtKB-UniRule"/>
</dbReference>
<comment type="similarity">
    <text evidence="5">Belongs to the AB hydrolase superfamily. Carboxylesterase BioH family.</text>
</comment>
<feature type="binding site" evidence="5">
    <location>
        <begin position="87"/>
        <end position="88"/>
    </location>
    <ligand>
        <name>substrate</name>
    </ligand>
</feature>
<dbReference type="EMBL" id="CAADEX010000034">
    <property type="protein sequence ID" value="VFJ51812.1"/>
    <property type="molecule type" value="Genomic_DNA"/>
</dbReference>
<dbReference type="Pfam" id="PF00561">
    <property type="entry name" value="Abhydrolase_1"/>
    <property type="match status" value="1"/>
</dbReference>
<comment type="pathway">
    <text evidence="5">Cofactor biosynthesis; biotin biosynthesis.</text>
</comment>
<dbReference type="GO" id="GO:0090499">
    <property type="term" value="F:pimelyl-[acyl-carrier protein] methyl ester esterase activity"/>
    <property type="evidence" value="ECO:0007669"/>
    <property type="project" value="UniProtKB-EC"/>
</dbReference>
<dbReference type="NCBIfam" id="TIGR01738">
    <property type="entry name" value="bioH"/>
    <property type="match status" value="1"/>
</dbReference>
<proteinExistence type="inferred from homology"/>
<dbReference type="InterPro" id="IPR050228">
    <property type="entry name" value="Carboxylesterase_BioH"/>
</dbReference>
<keyword evidence="2 5" id="KW-0963">Cytoplasm</keyword>
<feature type="active site" evidence="5">
    <location>
        <position position="241"/>
    </location>
</feature>